<sequence>MNNISKTLVGTVAAGAMAMTSAAPAFARDRDDGISAGEIIAGAVIIGGIAAIASAASKDRGYDRNYNDGYRYNARDNRGGYNDYYGRGNPRAAVEQCVRVAELNAQRAGYRFANVTDIRDVDDKRYGWRVKGRIDVQGQRGYGDRYDRYDRGRRADSGSFTCDISRGRVVGLDYSGVRGLR</sequence>
<reference evidence="3 4" key="1">
    <citation type="submission" date="2019-12" db="EMBL/GenBank/DDBJ databases">
        <title>Genomic-based taxomic classification of the family Erythrobacteraceae.</title>
        <authorList>
            <person name="Xu L."/>
        </authorList>
    </citation>
    <scope>NUCLEOTIDE SEQUENCE [LARGE SCALE GENOMIC DNA]</scope>
    <source>
        <strain evidence="3 4">KCTC 42453</strain>
    </source>
</reference>
<feature type="signal peptide" evidence="2">
    <location>
        <begin position="1"/>
        <end position="27"/>
    </location>
</feature>
<name>A0A845B1K5_9SPHN</name>
<evidence type="ECO:0000313" key="3">
    <source>
        <dbReference type="EMBL" id="MXP43307.1"/>
    </source>
</evidence>
<evidence type="ECO:0000256" key="1">
    <source>
        <dbReference type="SAM" id="Phobius"/>
    </source>
</evidence>
<dbReference type="Proteomes" id="UP000431922">
    <property type="component" value="Unassembled WGS sequence"/>
</dbReference>
<keyword evidence="1" id="KW-0812">Transmembrane</keyword>
<keyword evidence="4" id="KW-1185">Reference proteome</keyword>
<dbReference type="AlphaFoldDB" id="A0A845B1K5"/>
<evidence type="ECO:0000256" key="2">
    <source>
        <dbReference type="SAM" id="SignalP"/>
    </source>
</evidence>
<keyword evidence="2" id="KW-0732">Signal</keyword>
<keyword evidence="1" id="KW-0472">Membrane</keyword>
<protein>
    <submittedName>
        <fullName evidence="3">Uncharacterized protein</fullName>
    </submittedName>
</protein>
<evidence type="ECO:0000313" key="4">
    <source>
        <dbReference type="Proteomes" id="UP000431922"/>
    </source>
</evidence>
<feature type="chain" id="PRO_5032954298" evidence="2">
    <location>
        <begin position="28"/>
        <end position="181"/>
    </location>
</feature>
<accession>A0A845B1K5</accession>
<organism evidence="3 4">
    <name type="scientific">Allopontixanthobacter sediminis</name>
    <dbReference type="NCBI Taxonomy" id="1689985"/>
    <lineage>
        <taxon>Bacteria</taxon>
        <taxon>Pseudomonadati</taxon>
        <taxon>Pseudomonadota</taxon>
        <taxon>Alphaproteobacteria</taxon>
        <taxon>Sphingomonadales</taxon>
        <taxon>Erythrobacteraceae</taxon>
        <taxon>Allopontixanthobacter</taxon>
    </lineage>
</organism>
<keyword evidence="1" id="KW-1133">Transmembrane helix</keyword>
<dbReference type="EMBL" id="WTYL01000001">
    <property type="protein sequence ID" value="MXP43307.1"/>
    <property type="molecule type" value="Genomic_DNA"/>
</dbReference>
<comment type="caution">
    <text evidence="3">The sequence shown here is derived from an EMBL/GenBank/DDBJ whole genome shotgun (WGS) entry which is preliminary data.</text>
</comment>
<dbReference type="OrthoDB" id="7452714at2"/>
<gene>
    <name evidence="3" type="ORF">GRI65_02415</name>
</gene>
<feature type="transmembrane region" description="Helical" evidence="1">
    <location>
        <begin position="37"/>
        <end position="56"/>
    </location>
</feature>
<proteinExistence type="predicted"/>
<dbReference type="RefSeq" id="WP_160754927.1">
    <property type="nucleotide sequence ID" value="NZ_WTYL01000001.1"/>
</dbReference>